<dbReference type="EMBL" id="LGTZ01000006">
    <property type="protein sequence ID" value="OJD28484.1"/>
    <property type="molecule type" value="Genomic_DNA"/>
</dbReference>
<dbReference type="PANTHER" id="PTHR21139">
    <property type="entry name" value="TRIOSEPHOSPHATE ISOMERASE"/>
    <property type="match status" value="1"/>
</dbReference>
<dbReference type="InterPro" id="IPR000652">
    <property type="entry name" value="Triosephosphate_isomerase"/>
</dbReference>
<dbReference type="PANTHER" id="PTHR21139:SF41">
    <property type="entry name" value="TRIOSEPHOSPHATE ISOMERASE"/>
    <property type="match status" value="1"/>
</dbReference>
<comment type="similarity">
    <text evidence="4 11">Belongs to the triosephosphate isomerase family.</text>
</comment>
<dbReference type="GO" id="GO:0046166">
    <property type="term" value="P:glyceraldehyde-3-phosphate biosynthetic process"/>
    <property type="evidence" value="ECO:0007669"/>
    <property type="project" value="TreeGrafter"/>
</dbReference>
<comment type="caution">
    <text evidence="12">The sequence shown here is derived from an EMBL/GenBank/DDBJ whole genome shotgun (WGS) entry which is preliminary data.</text>
</comment>
<evidence type="ECO:0000256" key="1">
    <source>
        <dbReference type="ARBA" id="ARBA00000474"/>
    </source>
</evidence>
<evidence type="ECO:0000256" key="8">
    <source>
        <dbReference type="ARBA" id="ARBA00022432"/>
    </source>
</evidence>
<name>A0A1J9RKN3_9EURO</name>
<dbReference type="FunFam" id="3.20.20.70:FF:000025">
    <property type="entry name" value="Triosephosphate isomerase"/>
    <property type="match status" value="1"/>
</dbReference>
<keyword evidence="10 11" id="KW-0413">Isomerase</keyword>
<dbReference type="PROSITE" id="PS51440">
    <property type="entry name" value="TIM_2"/>
    <property type="match status" value="1"/>
</dbReference>
<dbReference type="NCBIfam" id="TIGR00419">
    <property type="entry name" value="tim"/>
    <property type="match status" value="1"/>
</dbReference>
<evidence type="ECO:0000256" key="11">
    <source>
        <dbReference type="RuleBase" id="RU363013"/>
    </source>
</evidence>
<evidence type="ECO:0000256" key="10">
    <source>
        <dbReference type="ARBA" id="ARBA00023235"/>
    </source>
</evidence>
<dbReference type="GO" id="GO:0006096">
    <property type="term" value="P:glycolytic process"/>
    <property type="evidence" value="ECO:0007669"/>
    <property type="project" value="UniProtKB-UniPathway"/>
</dbReference>
<dbReference type="Pfam" id="PF00121">
    <property type="entry name" value="TIM"/>
    <property type="match status" value="1"/>
</dbReference>
<dbReference type="CDD" id="cd00311">
    <property type="entry name" value="TIM"/>
    <property type="match status" value="1"/>
</dbReference>
<keyword evidence="9 11" id="KW-0324">Glycolysis</keyword>
<proteinExistence type="inferred from homology"/>
<dbReference type="SUPFAM" id="SSF51351">
    <property type="entry name" value="Triosephosphate isomerase (TIM)"/>
    <property type="match status" value="1"/>
</dbReference>
<comment type="pathway">
    <text evidence="2 11">Carbohydrate degradation; glycolysis; D-glyceraldehyde 3-phosphate from glycerone phosphate: step 1/1.</text>
</comment>
<evidence type="ECO:0000313" key="12">
    <source>
        <dbReference type="EMBL" id="OJD28484.1"/>
    </source>
</evidence>
<evidence type="ECO:0000256" key="4">
    <source>
        <dbReference type="ARBA" id="ARBA00007422"/>
    </source>
</evidence>
<sequence length="249" mass="26978">MARKFFVGGNFKMNGTGQSITQIISNLNSAKLDPNTEVVIAPPVIYLVLARELASGQISVSSQNVFDKPNGAFTGELSVEQLKDGKIDWTLVGHSERRVILKEDDDFVARKTKSALDGGLSVILCIGESLEEREAGKTLDVVTRQLNAVADKLSPQDWAKVVIAYEPIWAIGTGKVATTEQAQEVHASIRKWLGERISPEAAENTRVIYGGSVTEKNCRDLAQQPDVDGFLVGGASLKPAFVDIINARL</sequence>
<keyword evidence="13" id="KW-1185">Reference proteome</keyword>
<evidence type="ECO:0000256" key="5">
    <source>
        <dbReference type="ARBA" id="ARBA00011738"/>
    </source>
</evidence>
<dbReference type="InterPro" id="IPR022896">
    <property type="entry name" value="TrioseP_Isoase_bac/euk"/>
</dbReference>
<dbReference type="OrthoDB" id="6715177at2759"/>
<dbReference type="STRING" id="1658174.A0A1J9RKN3"/>
<dbReference type="Proteomes" id="UP000242791">
    <property type="component" value="Unassembled WGS sequence"/>
</dbReference>
<dbReference type="UniPathway" id="UPA00138"/>
<dbReference type="GO" id="GO:0005829">
    <property type="term" value="C:cytosol"/>
    <property type="evidence" value="ECO:0007669"/>
    <property type="project" value="TreeGrafter"/>
</dbReference>
<evidence type="ECO:0000256" key="6">
    <source>
        <dbReference type="ARBA" id="ARBA00011940"/>
    </source>
</evidence>
<dbReference type="GO" id="GO:0019563">
    <property type="term" value="P:glycerol catabolic process"/>
    <property type="evidence" value="ECO:0007669"/>
    <property type="project" value="TreeGrafter"/>
</dbReference>
<comment type="subunit">
    <text evidence="5">Homodimer.</text>
</comment>
<dbReference type="AlphaFoldDB" id="A0A1J9RKN3"/>
<evidence type="ECO:0000256" key="9">
    <source>
        <dbReference type="ARBA" id="ARBA00023152"/>
    </source>
</evidence>
<reference evidence="12 13" key="1">
    <citation type="submission" date="2015-08" db="EMBL/GenBank/DDBJ databases">
        <title>Emmonsia species relationships and genome sequence.</title>
        <authorList>
            <person name="Cuomo C.A."/>
            <person name="Schwartz I.S."/>
            <person name="Kenyon C."/>
            <person name="De Hoog G.S."/>
            <person name="Govender N.P."/>
            <person name="Botha A."/>
            <person name="Moreno L."/>
            <person name="De Vries M."/>
            <person name="Munoz J.F."/>
            <person name="Stielow J.B."/>
        </authorList>
    </citation>
    <scope>NUCLEOTIDE SEQUENCE [LARGE SCALE GENOMIC DNA]</scope>
    <source>
        <strain evidence="12 13">EI222</strain>
    </source>
</reference>
<dbReference type="InterPro" id="IPR020861">
    <property type="entry name" value="Triosephosphate_isomerase_AS"/>
</dbReference>
<evidence type="ECO:0000256" key="2">
    <source>
        <dbReference type="ARBA" id="ARBA00004680"/>
    </source>
</evidence>
<evidence type="ECO:0000256" key="3">
    <source>
        <dbReference type="ARBA" id="ARBA00004742"/>
    </source>
</evidence>
<dbReference type="PROSITE" id="PS00171">
    <property type="entry name" value="TIM_1"/>
    <property type="match status" value="1"/>
</dbReference>
<dbReference type="GO" id="GO:0006094">
    <property type="term" value="P:gluconeogenesis"/>
    <property type="evidence" value="ECO:0007669"/>
    <property type="project" value="UniProtKB-UniPathway"/>
</dbReference>
<dbReference type="HAMAP" id="MF_00147_B">
    <property type="entry name" value="TIM_B"/>
    <property type="match status" value="1"/>
</dbReference>
<protein>
    <recommendedName>
        <fullName evidence="7 11">Triosephosphate isomerase</fullName>
        <ecNumber evidence="6 11">5.3.1.1</ecNumber>
    </recommendedName>
</protein>
<accession>A0A1J9RKN3</accession>
<organism evidence="12 13">
    <name type="scientific">Blastomyces percursus</name>
    <dbReference type="NCBI Taxonomy" id="1658174"/>
    <lineage>
        <taxon>Eukaryota</taxon>
        <taxon>Fungi</taxon>
        <taxon>Dikarya</taxon>
        <taxon>Ascomycota</taxon>
        <taxon>Pezizomycotina</taxon>
        <taxon>Eurotiomycetes</taxon>
        <taxon>Eurotiomycetidae</taxon>
        <taxon>Onygenales</taxon>
        <taxon>Ajellomycetaceae</taxon>
        <taxon>Blastomyces</taxon>
    </lineage>
</organism>
<dbReference type="UniPathway" id="UPA00109">
    <property type="reaction ID" value="UER00189"/>
</dbReference>
<dbReference type="InterPro" id="IPR013785">
    <property type="entry name" value="Aldolase_TIM"/>
</dbReference>
<evidence type="ECO:0000256" key="7">
    <source>
        <dbReference type="ARBA" id="ARBA00019397"/>
    </source>
</evidence>
<gene>
    <name evidence="12" type="ORF">ACJ73_00115</name>
</gene>
<keyword evidence="8 11" id="KW-0312">Gluconeogenesis</keyword>
<dbReference type="EC" id="5.3.1.1" evidence="6 11"/>
<dbReference type="VEuPathDB" id="FungiDB:ACJ73_00115"/>
<evidence type="ECO:0000313" key="13">
    <source>
        <dbReference type="Proteomes" id="UP000242791"/>
    </source>
</evidence>
<comment type="catalytic activity">
    <reaction evidence="1 11">
        <text>D-glyceraldehyde 3-phosphate = dihydroxyacetone phosphate</text>
        <dbReference type="Rhea" id="RHEA:18585"/>
        <dbReference type="ChEBI" id="CHEBI:57642"/>
        <dbReference type="ChEBI" id="CHEBI:59776"/>
        <dbReference type="EC" id="5.3.1.1"/>
    </reaction>
</comment>
<comment type="pathway">
    <text evidence="3 11">Carbohydrate biosynthesis; gluconeogenesis.</text>
</comment>
<dbReference type="InterPro" id="IPR035990">
    <property type="entry name" value="TIM_sf"/>
</dbReference>
<dbReference type="GO" id="GO:0004807">
    <property type="term" value="F:triose-phosphate isomerase activity"/>
    <property type="evidence" value="ECO:0007669"/>
    <property type="project" value="UniProtKB-EC"/>
</dbReference>
<dbReference type="Gene3D" id="3.20.20.70">
    <property type="entry name" value="Aldolase class I"/>
    <property type="match status" value="1"/>
</dbReference>